<evidence type="ECO:0000313" key="3">
    <source>
        <dbReference type="Proteomes" id="UP000811899"/>
    </source>
</evidence>
<name>A0AAW4L1A0_9BACT</name>
<proteinExistence type="predicted"/>
<protein>
    <submittedName>
        <fullName evidence="2">Alpha-amylase</fullName>
    </submittedName>
</protein>
<dbReference type="EMBL" id="JAHCVJ010000001">
    <property type="protein sequence ID" value="MBT0663312.1"/>
    <property type="molecule type" value="Genomic_DNA"/>
</dbReference>
<evidence type="ECO:0000313" key="2">
    <source>
        <dbReference type="EMBL" id="MBT0663312.1"/>
    </source>
</evidence>
<dbReference type="RefSeq" id="WP_214170061.1">
    <property type="nucleotide sequence ID" value="NZ_JAHCVJ010000001.1"/>
</dbReference>
<gene>
    <name evidence="2" type="ORF">KI809_03270</name>
</gene>
<evidence type="ECO:0000259" key="1">
    <source>
        <dbReference type="SMART" id="SM00642"/>
    </source>
</evidence>
<reference evidence="2 3" key="1">
    <citation type="submission" date="2021-05" db="EMBL/GenBank/DDBJ databases">
        <title>The draft genome of Geobacter pelophilus DSM 12255.</title>
        <authorList>
            <person name="Xu Z."/>
            <person name="Masuda Y."/>
            <person name="Itoh H."/>
            <person name="Senoo K."/>
        </authorList>
    </citation>
    <scope>NUCLEOTIDE SEQUENCE [LARGE SCALE GENOMIC DNA]</scope>
    <source>
        <strain evidence="2 3">DSM 12255</strain>
    </source>
</reference>
<feature type="domain" description="Glycosyl hydrolase family 13 catalytic" evidence="1">
    <location>
        <begin position="307"/>
        <end position="719"/>
    </location>
</feature>
<dbReference type="InterPro" id="IPR017853">
    <property type="entry name" value="GH"/>
</dbReference>
<dbReference type="AlphaFoldDB" id="A0AAW4L1A0"/>
<dbReference type="Pfam" id="PF00128">
    <property type="entry name" value="Alpha-amylase"/>
    <property type="match status" value="1"/>
</dbReference>
<dbReference type="InterPro" id="IPR006047">
    <property type="entry name" value="GH13_cat_dom"/>
</dbReference>
<organism evidence="2 3">
    <name type="scientific">Geoanaerobacter pelophilus</name>
    <dbReference type="NCBI Taxonomy" id="60036"/>
    <lineage>
        <taxon>Bacteria</taxon>
        <taxon>Pseudomonadati</taxon>
        <taxon>Thermodesulfobacteriota</taxon>
        <taxon>Desulfuromonadia</taxon>
        <taxon>Geobacterales</taxon>
        <taxon>Geobacteraceae</taxon>
        <taxon>Geoanaerobacter</taxon>
    </lineage>
</organism>
<dbReference type="GO" id="GO:0005975">
    <property type="term" value="P:carbohydrate metabolic process"/>
    <property type="evidence" value="ECO:0007669"/>
    <property type="project" value="InterPro"/>
</dbReference>
<sequence>MSPENKLTEYFSYEIQVNRASWHALGLAEVTQGIRSQQLPVVMFFRELAARISARPGRKGEPVQAGALNLYALLNRVYRIICDRYFFEQEPGLLSILLEKSGFPLDSPEFTSLAVRFGEIFPPEAVLADSYLDFATWLNASEGRDQRNYQLFREMLLIRVAAENRAIDSFREILDDSELVATSHYLQACSGIERELIKAPPVAPFDLPLAELLRLPLKAAPNSLYDQLAFIRREWQAVLPKDLLVEIQTVFAIVEQESRVFAPRGEPGGIDVLEFGPGSGVNDYYPEPERFSADTDWMPNVVLLAKMVYVWLGQLSSEYGEEIRTLDRIPDAELDRLARWGVTGLWLIGIWERSPASQRIKQLCGNPEAISSAYSLFDYTIAHDLGGEPALWNLKERALQRGIRLASDMVPNHTGIYSKWILEHPDWFVQLDYPPYPGYSFTGPDLSSSPEISLHIEDGYWERRDAAVVFKYYDHRDGRTRYIYHGNDGTSTPWNDTAQLNYLNPEVREAAAGTILHVARMFPIIRFDAAMTLSKKHYQRLWFPQPGHGGVASRAEHGMTREQFDNAMPEEFWRQVVDRVAVEAADTLLLAEAFWLMEGYFVRTLGMHRVYNSAFMNMLKMEENAKYRQTVKNVLEFNPQVLQRFVNFMNNPDEKTAVEQFGKENKYFGACVLLVTMPGLPMLGHGQVEGFHEKYGMEYKRAYWDEPVDEHLVREHERRIFPLMRRRWLFSGADNFTFYDFWVGGSVNEDVYAYSNRVGEHRAIIVFHNRFASTAGWLRSSTAFAVRTGNGEEMVLRQTLLGEALGFKGDGRHYYIFRDYASGLEYIRNGRELFNEGLFVEMEAYEYHAFMDFREVWDDEYGTWGTLCHQLQGRPVESIDEEVKLVRFGPLLDSLEDILDRHAGLLTGDFGELDAKSLKKIRDAFQDDLHRFIGELAGLALLTGAPEPIVTAVAKELLYLESLAEGKSATHPVSGYTAQLLAFAWLCLHRIGELEEGDEPPAVTTELVERFGLVRPIRDELYAEGGGVDDPLATLDVVSIIRLFKAMLHWQELLALPVKEQEEWLEDLLLDRNVAAFIGRHSSGPHEWFVKERWELLVAWLELATLVNEAGLARSGKVSAAREKAVAKGAAALVKRAETAGYRVDLFLKP</sequence>
<dbReference type="Proteomes" id="UP000811899">
    <property type="component" value="Unassembled WGS sequence"/>
</dbReference>
<comment type="caution">
    <text evidence="2">The sequence shown here is derived from an EMBL/GenBank/DDBJ whole genome shotgun (WGS) entry which is preliminary data.</text>
</comment>
<dbReference type="SUPFAM" id="SSF51445">
    <property type="entry name" value="(Trans)glycosidases"/>
    <property type="match status" value="1"/>
</dbReference>
<dbReference type="PANTHER" id="PTHR47786:SF2">
    <property type="entry name" value="GLYCOSYL HYDROLASE FAMILY 13 CATALYTIC DOMAIN-CONTAINING PROTEIN"/>
    <property type="match status" value="1"/>
</dbReference>
<dbReference type="Gene3D" id="3.20.20.80">
    <property type="entry name" value="Glycosidases"/>
    <property type="match status" value="2"/>
</dbReference>
<accession>A0AAW4L1A0</accession>
<dbReference type="PANTHER" id="PTHR47786">
    <property type="entry name" value="ALPHA-1,4-GLUCAN:MALTOSE-1-PHOSPHATE MALTOSYLTRANSFERASE"/>
    <property type="match status" value="1"/>
</dbReference>
<dbReference type="SMART" id="SM00642">
    <property type="entry name" value="Aamy"/>
    <property type="match status" value="1"/>
</dbReference>
<keyword evidence="3" id="KW-1185">Reference proteome</keyword>